<proteinExistence type="predicted"/>
<comment type="caution">
    <text evidence="2">The sequence shown here is derived from an EMBL/GenBank/DDBJ whole genome shotgun (WGS) entry which is preliminary data.</text>
</comment>
<dbReference type="PROSITE" id="PS51257">
    <property type="entry name" value="PROKAR_LIPOPROTEIN"/>
    <property type="match status" value="1"/>
</dbReference>
<dbReference type="SUPFAM" id="SSF53822">
    <property type="entry name" value="Periplasmic binding protein-like I"/>
    <property type="match status" value="1"/>
</dbReference>
<organism evidence="2 3">
    <name type="scientific">Ligaoa zhengdingensis</name>
    <dbReference type="NCBI Taxonomy" id="2763658"/>
    <lineage>
        <taxon>Bacteria</taxon>
        <taxon>Bacillati</taxon>
        <taxon>Bacillota</taxon>
        <taxon>Clostridia</taxon>
        <taxon>Eubacteriales</taxon>
        <taxon>Oscillospiraceae</taxon>
        <taxon>Ligaoa</taxon>
    </lineage>
</organism>
<dbReference type="Pfam" id="PF04392">
    <property type="entry name" value="ABC_sub_bind"/>
    <property type="match status" value="1"/>
</dbReference>
<dbReference type="CDD" id="cd06325">
    <property type="entry name" value="PBP1_ABC_unchar_transporter"/>
    <property type="match status" value="1"/>
</dbReference>
<dbReference type="PANTHER" id="PTHR35271:SF1">
    <property type="entry name" value="ABC TRANSPORTER, SUBSTRATE-BINDING LIPOPROTEIN"/>
    <property type="match status" value="1"/>
</dbReference>
<feature type="signal peptide" evidence="1">
    <location>
        <begin position="1"/>
        <end position="22"/>
    </location>
</feature>
<keyword evidence="3" id="KW-1185">Reference proteome</keyword>
<dbReference type="Gene3D" id="3.40.50.2300">
    <property type="match status" value="2"/>
</dbReference>
<dbReference type="AlphaFoldDB" id="A0A926E0R0"/>
<accession>A0A926E0R0</accession>
<feature type="chain" id="PRO_5036818485" evidence="1">
    <location>
        <begin position="23"/>
        <end position="328"/>
    </location>
</feature>
<protein>
    <submittedName>
        <fullName evidence="2">ABC transporter substrate-binding protein</fullName>
    </submittedName>
</protein>
<dbReference type="RefSeq" id="WP_249283097.1">
    <property type="nucleotide sequence ID" value="NZ_JACRST010000012.1"/>
</dbReference>
<evidence type="ECO:0000313" key="2">
    <source>
        <dbReference type="EMBL" id="MBC8547027.1"/>
    </source>
</evidence>
<dbReference type="PANTHER" id="PTHR35271">
    <property type="entry name" value="ABC TRANSPORTER, SUBSTRATE-BINDING LIPOPROTEIN-RELATED"/>
    <property type="match status" value="1"/>
</dbReference>
<dbReference type="InterPro" id="IPR028082">
    <property type="entry name" value="Peripla_BP_I"/>
</dbReference>
<keyword evidence="1" id="KW-0732">Signal</keyword>
<dbReference type="Proteomes" id="UP000653127">
    <property type="component" value="Unassembled WGS sequence"/>
</dbReference>
<evidence type="ECO:0000256" key="1">
    <source>
        <dbReference type="SAM" id="SignalP"/>
    </source>
</evidence>
<name>A0A926E0R0_9FIRM</name>
<reference evidence="2" key="1">
    <citation type="submission" date="2020-08" db="EMBL/GenBank/DDBJ databases">
        <title>Genome public.</title>
        <authorList>
            <person name="Liu C."/>
            <person name="Sun Q."/>
        </authorList>
    </citation>
    <scope>NUCLEOTIDE SEQUENCE</scope>
    <source>
        <strain evidence="2">NSJ-31</strain>
    </source>
</reference>
<gene>
    <name evidence="2" type="ORF">H8711_08795</name>
</gene>
<dbReference type="EMBL" id="JACRST010000012">
    <property type="protein sequence ID" value="MBC8547027.1"/>
    <property type="molecule type" value="Genomic_DNA"/>
</dbReference>
<evidence type="ECO:0000313" key="3">
    <source>
        <dbReference type="Proteomes" id="UP000653127"/>
    </source>
</evidence>
<sequence>MKKVMAIVVSVLMIATLFSGCAASPATSKKLKIGIVQIMEHPSLTTIRESFLEELASLGYTDDKVEIDYKDAQGDQATLNSITQKFVSDKVDLIVAIATPSAQSAAAATKDIPVLFSAVTDPIAANLMTDLEHPDGNATGTSDAIPVEQVFELSKKLTPDVEKYGFLYCTSEVSAMSVIEEAKKYCDDNGIPYTEASITNTSELQQAAQSLVGQCDAFYVSIDNTIASAMPVLADVALQAKMPVYVGADSMVIDGGFATVGIEYTQLGKQTAAMAQKILSGTPVSEIPVEVLSNFGTIINEDTAAALGVTIPDDIKANAQLVKTGQEQ</sequence>
<dbReference type="InterPro" id="IPR007487">
    <property type="entry name" value="ABC_transpt-TYRBP-like"/>
</dbReference>